<dbReference type="SMART" id="SM00240">
    <property type="entry name" value="FHA"/>
    <property type="match status" value="1"/>
</dbReference>
<keyword evidence="3" id="KW-1185">Reference proteome</keyword>
<name>A0A6A4HGW2_9AGAR</name>
<reference evidence="2" key="1">
    <citation type="journal article" date="2019" name="Environ. Microbiol.">
        <title>Fungal ecological strategies reflected in gene transcription - a case study of two litter decomposers.</title>
        <authorList>
            <person name="Barbi F."/>
            <person name="Kohler A."/>
            <person name="Barry K."/>
            <person name="Baskaran P."/>
            <person name="Daum C."/>
            <person name="Fauchery L."/>
            <person name="Ihrmark K."/>
            <person name="Kuo A."/>
            <person name="LaButti K."/>
            <person name="Lipzen A."/>
            <person name="Morin E."/>
            <person name="Grigoriev I.V."/>
            <person name="Henrissat B."/>
            <person name="Lindahl B."/>
            <person name="Martin F."/>
        </authorList>
    </citation>
    <scope>NUCLEOTIDE SEQUENCE</scope>
    <source>
        <strain evidence="2">JB14</strain>
    </source>
</reference>
<dbReference type="AlphaFoldDB" id="A0A6A4HGW2"/>
<accession>A0A6A4HGW2</accession>
<dbReference type="InterPro" id="IPR051176">
    <property type="entry name" value="Cent_Immune-Sig_Mod"/>
</dbReference>
<gene>
    <name evidence="2" type="ORF">BT96DRAFT_860584</name>
</gene>
<proteinExistence type="predicted"/>
<dbReference type="InterPro" id="IPR008984">
    <property type="entry name" value="SMAD_FHA_dom_sf"/>
</dbReference>
<dbReference type="GO" id="GO:0005737">
    <property type="term" value="C:cytoplasm"/>
    <property type="evidence" value="ECO:0007669"/>
    <property type="project" value="TreeGrafter"/>
</dbReference>
<dbReference type="EMBL" id="ML769506">
    <property type="protein sequence ID" value="KAE9396920.1"/>
    <property type="molecule type" value="Genomic_DNA"/>
</dbReference>
<dbReference type="Gene3D" id="2.60.200.20">
    <property type="match status" value="1"/>
</dbReference>
<evidence type="ECO:0000313" key="3">
    <source>
        <dbReference type="Proteomes" id="UP000799118"/>
    </source>
</evidence>
<dbReference type="PROSITE" id="PS50006">
    <property type="entry name" value="FHA_DOMAIN"/>
    <property type="match status" value="1"/>
</dbReference>
<dbReference type="InterPro" id="IPR000253">
    <property type="entry name" value="FHA_dom"/>
</dbReference>
<protein>
    <submittedName>
        <fullName evidence="2">SMAD/FHA domain-containing protein</fullName>
    </submittedName>
</protein>
<dbReference type="SUPFAM" id="SSF49879">
    <property type="entry name" value="SMAD/FHA domain"/>
    <property type="match status" value="1"/>
</dbReference>
<dbReference type="PANTHER" id="PTHR15715">
    <property type="entry name" value="CENTROSOMAL PROTEIN OF 170 KDA"/>
    <property type="match status" value="1"/>
</dbReference>
<evidence type="ECO:0000313" key="2">
    <source>
        <dbReference type="EMBL" id="KAE9396920.1"/>
    </source>
</evidence>
<evidence type="ECO:0000259" key="1">
    <source>
        <dbReference type="PROSITE" id="PS50006"/>
    </source>
</evidence>
<feature type="domain" description="FHA" evidence="1">
    <location>
        <begin position="12"/>
        <end position="73"/>
    </location>
</feature>
<dbReference type="PANTHER" id="PTHR15715:SF37">
    <property type="entry name" value="LD47843P"/>
    <property type="match status" value="1"/>
</dbReference>
<dbReference type="Proteomes" id="UP000799118">
    <property type="component" value="Unassembled WGS sequence"/>
</dbReference>
<organism evidence="2 3">
    <name type="scientific">Gymnopus androsaceus JB14</name>
    <dbReference type="NCBI Taxonomy" id="1447944"/>
    <lineage>
        <taxon>Eukaryota</taxon>
        <taxon>Fungi</taxon>
        <taxon>Dikarya</taxon>
        <taxon>Basidiomycota</taxon>
        <taxon>Agaricomycotina</taxon>
        <taxon>Agaricomycetes</taxon>
        <taxon>Agaricomycetidae</taxon>
        <taxon>Agaricales</taxon>
        <taxon>Marasmiineae</taxon>
        <taxon>Omphalotaceae</taxon>
        <taxon>Gymnopus</taxon>
    </lineage>
</organism>
<dbReference type="OrthoDB" id="687730at2759"/>
<dbReference type="Pfam" id="PF00498">
    <property type="entry name" value="FHA"/>
    <property type="match status" value="1"/>
</dbReference>
<sequence length="128" mass="14247">MTLFFQNTSFSHTIGMLSLDVKPTARTIPSEGNGVFDARVVSRQHAEIWEEGNQIFIKDLKSTNGTFVNGERLSPEGIESDPYQLKSGDIVEMGIDIVGDDNETIIHRRVAARAACIFSENLKEMCKL</sequence>